<keyword evidence="3" id="KW-1185">Reference proteome</keyword>
<dbReference type="Proteomes" id="UP001335648">
    <property type="component" value="Unassembled WGS sequence"/>
</dbReference>
<accession>A0AAN8B8B3</accession>
<proteinExistence type="predicted"/>
<organism evidence="2 3">
    <name type="scientific">Champsocephalus esox</name>
    <name type="common">pike icefish</name>
    <dbReference type="NCBI Taxonomy" id="159716"/>
    <lineage>
        <taxon>Eukaryota</taxon>
        <taxon>Metazoa</taxon>
        <taxon>Chordata</taxon>
        <taxon>Craniata</taxon>
        <taxon>Vertebrata</taxon>
        <taxon>Euteleostomi</taxon>
        <taxon>Actinopterygii</taxon>
        <taxon>Neopterygii</taxon>
        <taxon>Teleostei</taxon>
        <taxon>Neoteleostei</taxon>
        <taxon>Acanthomorphata</taxon>
        <taxon>Eupercaria</taxon>
        <taxon>Perciformes</taxon>
        <taxon>Notothenioidei</taxon>
        <taxon>Channichthyidae</taxon>
        <taxon>Champsocephalus</taxon>
    </lineage>
</organism>
<feature type="compositionally biased region" description="Basic and acidic residues" evidence="1">
    <location>
        <begin position="81"/>
        <end position="100"/>
    </location>
</feature>
<feature type="region of interest" description="Disordered" evidence="1">
    <location>
        <begin position="1"/>
        <end position="39"/>
    </location>
</feature>
<gene>
    <name evidence="2" type="ORF">CesoFtcFv8_023043</name>
</gene>
<name>A0AAN8B8B3_9TELE</name>
<sequence length="100" mass="11474">MTSLTFAKRTVCLRQGRNTRTRSPAQRGMRFQMKSDRESTEREILPLIAREAWCGFGMGSEVGQRGPLPPQRPPGQQELTQIDKETERDEDNKSDHTAVW</sequence>
<protein>
    <submittedName>
        <fullName evidence="2">Uncharacterized protein</fullName>
    </submittedName>
</protein>
<evidence type="ECO:0000313" key="3">
    <source>
        <dbReference type="Proteomes" id="UP001335648"/>
    </source>
</evidence>
<evidence type="ECO:0000256" key="1">
    <source>
        <dbReference type="SAM" id="MobiDB-lite"/>
    </source>
</evidence>
<dbReference type="AlphaFoldDB" id="A0AAN8B8B3"/>
<comment type="caution">
    <text evidence="2">The sequence shown here is derived from an EMBL/GenBank/DDBJ whole genome shotgun (WGS) entry which is preliminary data.</text>
</comment>
<evidence type="ECO:0000313" key="2">
    <source>
        <dbReference type="EMBL" id="KAK5879972.1"/>
    </source>
</evidence>
<feature type="region of interest" description="Disordered" evidence="1">
    <location>
        <begin position="58"/>
        <end position="100"/>
    </location>
</feature>
<dbReference type="EMBL" id="JAULUE010002064">
    <property type="protein sequence ID" value="KAK5879972.1"/>
    <property type="molecule type" value="Genomic_DNA"/>
</dbReference>
<reference evidence="2 3" key="1">
    <citation type="journal article" date="2023" name="Mol. Biol. Evol.">
        <title>Genomics of Secondarily Temperate Adaptation in the Only Non-Antarctic Icefish.</title>
        <authorList>
            <person name="Rivera-Colon A.G."/>
            <person name="Rayamajhi N."/>
            <person name="Minhas B.F."/>
            <person name="Madrigal G."/>
            <person name="Bilyk K.T."/>
            <person name="Yoon V."/>
            <person name="Hune M."/>
            <person name="Gregory S."/>
            <person name="Cheng C.H.C."/>
            <person name="Catchen J.M."/>
        </authorList>
    </citation>
    <scope>NUCLEOTIDE SEQUENCE [LARGE SCALE GENOMIC DNA]</scope>
    <source>
        <strain evidence="2">JC2023a</strain>
    </source>
</reference>